<feature type="compositionally biased region" description="Basic residues" evidence="8">
    <location>
        <begin position="44"/>
        <end position="55"/>
    </location>
</feature>
<accession>A0A078A5C7</accession>
<evidence type="ECO:0000256" key="4">
    <source>
        <dbReference type="ARBA" id="ARBA00022692"/>
    </source>
</evidence>
<dbReference type="PANTHER" id="PTHR45755:SF4">
    <property type="entry name" value="ZINC TRANSPORTER 7"/>
    <property type="match status" value="1"/>
</dbReference>
<keyword evidence="7 9" id="KW-0472">Membrane</keyword>
<dbReference type="OrthoDB" id="78669at2759"/>
<dbReference type="AlphaFoldDB" id="A0A078A5C7"/>
<keyword evidence="5 9" id="KW-1133">Transmembrane helix</keyword>
<dbReference type="InterPro" id="IPR058533">
    <property type="entry name" value="Cation_efflux_TM"/>
</dbReference>
<feature type="compositionally biased region" description="Basic and acidic residues" evidence="8">
    <location>
        <begin position="56"/>
        <end position="66"/>
    </location>
</feature>
<evidence type="ECO:0000256" key="8">
    <source>
        <dbReference type="SAM" id="MobiDB-lite"/>
    </source>
</evidence>
<dbReference type="GO" id="GO:0031410">
    <property type="term" value="C:cytoplasmic vesicle"/>
    <property type="evidence" value="ECO:0007669"/>
    <property type="project" value="TreeGrafter"/>
</dbReference>
<keyword evidence="4 9" id="KW-0812">Transmembrane</keyword>
<proteinExistence type="inferred from homology"/>
<comment type="similarity">
    <text evidence="2">Belongs to the cation diffusion facilitator (CDF) transporter (TC 2.A.4) family. SLC30A subfamily.</text>
</comment>
<feature type="transmembrane region" description="Helical" evidence="9">
    <location>
        <begin position="249"/>
        <end position="267"/>
    </location>
</feature>
<keyword evidence="3" id="KW-0813">Transport</keyword>
<dbReference type="Pfam" id="PF01545">
    <property type="entry name" value="Cation_efflux"/>
    <property type="match status" value="1"/>
</dbReference>
<feature type="compositionally biased region" description="Basic and acidic residues" evidence="8">
    <location>
        <begin position="14"/>
        <end position="23"/>
    </location>
</feature>
<evidence type="ECO:0000259" key="10">
    <source>
        <dbReference type="Pfam" id="PF01545"/>
    </source>
</evidence>
<feature type="domain" description="Cation efflux protein transmembrane" evidence="10">
    <location>
        <begin position="103"/>
        <end position="368"/>
    </location>
</feature>
<feature type="transmembrane region" description="Helical" evidence="9">
    <location>
        <begin position="311"/>
        <end position="335"/>
    </location>
</feature>
<feature type="transmembrane region" description="Helical" evidence="9">
    <location>
        <begin position="129"/>
        <end position="147"/>
    </location>
</feature>
<dbReference type="InterPro" id="IPR045316">
    <property type="entry name" value="Msc2-like"/>
</dbReference>
<comment type="subcellular location">
    <subcellularLocation>
        <location evidence="1">Membrane</location>
        <topology evidence="1">Multi-pass membrane protein</topology>
    </subcellularLocation>
</comment>
<feature type="region of interest" description="Disordered" evidence="8">
    <location>
        <begin position="1"/>
        <end position="85"/>
    </location>
</feature>
<dbReference type="Gene3D" id="1.20.1510.10">
    <property type="entry name" value="Cation efflux protein transmembrane domain"/>
    <property type="match status" value="1"/>
</dbReference>
<evidence type="ECO:0000256" key="2">
    <source>
        <dbReference type="ARBA" id="ARBA00008873"/>
    </source>
</evidence>
<evidence type="ECO:0000256" key="3">
    <source>
        <dbReference type="ARBA" id="ARBA00022448"/>
    </source>
</evidence>
<reference evidence="11 12" key="1">
    <citation type="submission" date="2014-06" db="EMBL/GenBank/DDBJ databases">
        <authorList>
            <person name="Swart Estienne"/>
        </authorList>
    </citation>
    <scope>NUCLEOTIDE SEQUENCE [LARGE SCALE GENOMIC DNA]</scope>
    <source>
        <strain evidence="11 12">130c</strain>
    </source>
</reference>
<dbReference type="GO" id="GO:1904257">
    <property type="term" value="P:zinc ion import into Golgi lumen"/>
    <property type="evidence" value="ECO:0007669"/>
    <property type="project" value="TreeGrafter"/>
</dbReference>
<dbReference type="InParanoid" id="A0A078A5C7"/>
<dbReference type="Proteomes" id="UP000039865">
    <property type="component" value="Unassembled WGS sequence"/>
</dbReference>
<organism evidence="11 12">
    <name type="scientific">Stylonychia lemnae</name>
    <name type="common">Ciliate</name>
    <dbReference type="NCBI Taxonomy" id="5949"/>
    <lineage>
        <taxon>Eukaryota</taxon>
        <taxon>Sar</taxon>
        <taxon>Alveolata</taxon>
        <taxon>Ciliophora</taxon>
        <taxon>Intramacronucleata</taxon>
        <taxon>Spirotrichea</taxon>
        <taxon>Stichotrichia</taxon>
        <taxon>Sporadotrichida</taxon>
        <taxon>Oxytrichidae</taxon>
        <taxon>Stylonychinae</taxon>
        <taxon>Stylonychia</taxon>
    </lineage>
</organism>
<evidence type="ECO:0000256" key="9">
    <source>
        <dbReference type="SAM" id="Phobius"/>
    </source>
</evidence>
<keyword evidence="12" id="KW-1185">Reference proteome</keyword>
<gene>
    <name evidence="11" type="primary">Contig4949.g5289</name>
    <name evidence="11" type="ORF">STYLEM_5753</name>
</gene>
<dbReference type="GO" id="GO:0016020">
    <property type="term" value="C:membrane"/>
    <property type="evidence" value="ECO:0007669"/>
    <property type="project" value="UniProtKB-SubCell"/>
</dbReference>
<evidence type="ECO:0000256" key="5">
    <source>
        <dbReference type="ARBA" id="ARBA00022989"/>
    </source>
</evidence>
<dbReference type="EMBL" id="CCKQ01005541">
    <property type="protein sequence ID" value="CDW76790.1"/>
    <property type="molecule type" value="Genomic_DNA"/>
</dbReference>
<protein>
    <submittedName>
        <fullName evidence="11">Cation transporter</fullName>
    </submittedName>
</protein>
<dbReference type="PANTHER" id="PTHR45755">
    <property type="match status" value="1"/>
</dbReference>
<evidence type="ECO:0000256" key="7">
    <source>
        <dbReference type="ARBA" id="ARBA00023136"/>
    </source>
</evidence>
<feature type="compositionally biased region" description="Polar residues" evidence="8">
    <location>
        <begin position="1"/>
        <end position="10"/>
    </location>
</feature>
<sequence>MITDVTQESLITPERTKEKDATVQKRKKHKHDHAHKDSNSHSHDHGHKHSKKSHDHCHEDHSHDHSDDEESGHSHSHSISAKKVKKEKVITKDQLYHQASERLILYITVIGSFSLVEGMLGLFHANVHLIRDFMNTLLMLCSLGFSAKALQLSFKSKTNSFQFGYRRFNVLAAFVNSVYLLFSFVFGFVDNLHHMVEHWETDQNLDGSAASLVISTDNLLSNITTKAAKIAKMRSIHDEPTHILEMNQYLTLFTLLKIGIFGMYLYFESRNYNIDTYMQDNWFGWEPFFEKNQVKQKLKLVSQWDSFRMNLYSISLVIACEFIGSIGNIWIYFICANFGLIENLLSILKGLAIIFVAAPVCIDQCYVLLQQVHPEQLTRVLELKKEKILLIEGVTMIRFQHLWCLDKSYRIISYVIEIKESADPDLVKKRIEKMFINKYCQKIYIHIRQ</sequence>
<name>A0A078A5C7_STYLE</name>
<feature type="transmembrane region" description="Helical" evidence="9">
    <location>
        <begin position="168"/>
        <end position="189"/>
    </location>
</feature>
<feature type="transmembrane region" description="Helical" evidence="9">
    <location>
        <begin position="347"/>
        <end position="369"/>
    </location>
</feature>
<keyword evidence="6" id="KW-0406">Ion transport</keyword>
<evidence type="ECO:0000256" key="6">
    <source>
        <dbReference type="ARBA" id="ARBA00023065"/>
    </source>
</evidence>
<feature type="compositionally biased region" description="Basic and acidic residues" evidence="8">
    <location>
        <begin position="34"/>
        <end position="43"/>
    </location>
</feature>
<feature type="compositionally biased region" description="Basic residues" evidence="8">
    <location>
        <begin position="24"/>
        <end position="33"/>
    </location>
</feature>
<dbReference type="GO" id="GO:0005385">
    <property type="term" value="F:zinc ion transmembrane transporter activity"/>
    <property type="evidence" value="ECO:0007669"/>
    <property type="project" value="InterPro"/>
</dbReference>
<dbReference type="InterPro" id="IPR027469">
    <property type="entry name" value="Cation_efflux_TMD_sf"/>
</dbReference>
<evidence type="ECO:0000313" key="12">
    <source>
        <dbReference type="Proteomes" id="UP000039865"/>
    </source>
</evidence>
<feature type="compositionally biased region" description="Basic residues" evidence="8">
    <location>
        <begin position="74"/>
        <end position="85"/>
    </location>
</feature>
<evidence type="ECO:0000313" key="11">
    <source>
        <dbReference type="EMBL" id="CDW76790.1"/>
    </source>
</evidence>
<dbReference type="SUPFAM" id="SSF161111">
    <property type="entry name" value="Cation efflux protein transmembrane domain-like"/>
    <property type="match status" value="1"/>
</dbReference>
<dbReference type="GO" id="GO:0005794">
    <property type="term" value="C:Golgi apparatus"/>
    <property type="evidence" value="ECO:0007669"/>
    <property type="project" value="TreeGrafter"/>
</dbReference>
<feature type="transmembrane region" description="Helical" evidence="9">
    <location>
        <begin position="103"/>
        <end position="123"/>
    </location>
</feature>
<dbReference type="GO" id="GO:0006882">
    <property type="term" value="P:intracellular zinc ion homeostasis"/>
    <property type="evidence" value="ECO:0007669"/>
    <property type="project" value="InterPro"/>
</dbReference>
<evidence type="ECO:0000256" key="1">
    <source>
        <dbReference type="ARBA" id="ARBA00004141"/>
    </source>
</evidence>